<protein>
    <submittedName>
        <fullName evidence="2">Uncharacterized protein</fullName>
    </submittedName>
</protein>
<evidence type="ECO:0000256" key="1">
    <source>
        <dbReference type="SAM" id="Coils"/>
    </source>
</evidence>
<dbReference type="Proteomes" id="UP001143981">
    <property type="component" value="Unassembled WGS sequence"/>
</dbReference>
<dbReference type="OrthoDB" id="8194677at2759"/>
<name>A0A9W7XYX1_9FUNG</name>
<evidence type="ECO:0000313" key="3">
    <source>
        <dbReference type="Proteomes" id="UP001143981"/>
    </source>
</evidence>
<accession>A0A9W7XYX1</accession>
<evidence type="ECO:0000313" key="2">
    <source>
        <dbReference type="EMBL" id="KAJ1723631.1"/>
    </source>
</evidence>
<feature type="non-terminal residue" evidence="2">
    <location>
        <position position="1"/>
    </location>
</feature>
<proteinExistence type="predicted"/>
<organism evidence="2 3">
    <name type="scientific">Coemansia biformis</name>
    <dbReference type="NCBI Taxonomy" id="1286918"/>
    <lineage>
        <taxon>Eukaryota</taxon>
        <taxon>Fungi</taxon>
        <taxon>Fungi incertae sedis</taxon>
        <taxon>Zoopagomycota</taxon>
        <taxon>Kickxellomycotina</taxon>
        <taxon>Kickxellomycetes</taxon>
        <taxon>Kickxellales</taxon>
        <taxon>Kickxellaceae</taxon>
        <taxon>Coemansia</taxon>
    </lineage>
</organism>
<gene>
    <name evidence="2" type="ORF">LPJ61_005807</name>
</gene>
<dbReference type="EMBL" id="JANBOI010002208">
    <property type="protein sequence ID" value="KAJ1723631.1"/>
    <property type="molecule type" value="Genomic_DNA"/>
</dbReference>
<feature type="coiled-coil region" evidence="1">
    <location>
        <begin position="52"/>
        <end position="79"/>
    </location>
</feature>
<reference evidence="2" key="1">
    <citation type="submission" date="2022-07" db="EMBL/GenBank/DDBJ databases">
        <title>Phylogenomic reconstructions and comparative analyses of Kickxellomycotina fungi.</title>
        <authorList>
            <person name="Reynolds N.K."/>
            <person name="Stajich J.E."/>
            <person name="Barry K."/>
            <person name="Grigoriev I.V."/>
            <person name="Crous P."/>
            <person name="Smith M.E."/>
        </authorList>
    </citation>
    <scope>NUCLEOTIDE SEQUENCE</scope>
    <source>
        <strain evidence="2">BCRC 34381</strain>
    </source>
</reference>
<comment type="caution">
    <text evidence="2">The sequence shown here is derived from an EMBL/GenBank/DDBJ whole genome shotgun (WGS) entry which is preliminary data.</text>
</comment>
<sequence>DELRQLDKEKENVSQENGNIRNLAVREEQLLFQNKSGEEKIERLEKIRQTKLDQTAAKLKQLQRERAEIAARLEETSKKMLAQRARFDELQGSAKRERSAMEKEVGDIQECYDSLRQQTLEYQDSVIQSLEDLISNFYT</sequence>
<dbReference type="AlphaFoldDB" id="A0A9W7XYX1"/>
<keyword evidence="1" id="KW-0175">Coiled coil</keyword>
<keyword evidence="3" id="KW-1185">Reference proteome</keyword>